<feature type="transmembrane region" description="Helical" evidence="1">
    <location>
        <begin position="28"/>
        <end position="57"/>
    </location>
</feature>
<dbReference type="Pfam" id="PF13828">
    <property type="entry name" value="DUF4190"/>
    <property type="match status" value="1"/>
</dbReference>
<keyword evidence="4" id="KW-1185">Reference proteome</keyword>
<protein>
    <submittedName>
        <fullName evidence="3">Putative membrane protein</fullName>
    </submittedName>
</protein>
<dbReference type="EMBL" id="JADOUF010000001">
    <property type="protein sequence ID" value="MBG6136244.1"/>
    <property type="molecule type" value="Genomic_DNA"/>
</dbReference>
<name>A0A8J7GP15_9ACTN</name>
<feature type="transmembrane region" description="Helical" evidence="1">
    <location>
        <begin position="69"/>
        <end position="93"/>
    </location>
</feature>
<sequence length="100" mass="10210">MIGDARGGLDGGGLDGRRLIASRPLSGLAVAALVLSALGVTNGLTGMVGAVLGHVALWQIGKSGQSGRWAAVAAVVIGWTLTVLMFAVLVLMYQTMKDFD</sequence>
<keyword evidence="1" id="KW-0812">Transmembrane</keyword>
<keyword evidence="1" id="KW-1133">Transmembrane helix</keyword>
<evidence type="ECO:0000259" key="2">
    <source>
        <dbReference type="Pfam" id="PF13828"/>
    </source>
</evidence>
<accession>A0A8J7GP15</accession>
<evidence type="ECO:0000256" key="1">
    <source>
        <dbReference type="SAM" id="Phobius"/>
    </source>
</evidence>
<gene>
    <name evidence="3" type="ORF">IW245_002438</name>
</gene>
<comment type="caution">
    <text evidence="3">The sequence shown here is derived from an EMBL/GenBank/DDBJ whole genome shotgun (WGS) entry which is preliminary data.</text>
</comment>
<dbReference type="AlphaFoldDB" id="A0A8J7GP15"/>
<feature type="domain" description="DUF4190" evidence="2">
    <location>
        <begin position="28"/>
        <end position="86"/>
    </location>
</feature>
<reference evidence="3" key="1">
    <citation type="submission" date="2020-11" db="EMBL/GenBank/DDBJ databases">
        <title>Sequencing the genomes of 1000 actinobacteria strains.</title>
        <authorList>
            <person name="Klenk H.-P."/>
        </authorList>
    </citation>
    <scope>NUCLEOTIDE SEQUENCE</scope>
    <source>
        <strain evidence="3">DSM 45356</strain>
    </source>
</reference>
<organism evidence="3 4">
    <name type="scientific">Longispora fulva</name>
    <dbReference type="NCBI Taxonomy" id="619741"/>
    <lineage>
        <taxon>Bacteria</taxon>
        <taxon>Bacillati</taxon>
        <taxon>Actinomycetota</taxon>
        <taxon>Actinomycetes</taxon>
        <taxon>Micromonosporales</taxon>
        <taxon>Micromonosporaceae</taxon>
        <taxon>Longispora</taxon>
    </lineage>
</organism>
<evidence type="ECO:0000313" key="4">
    <source>
        <dbReference type="Proteomes" id="UP000622552"/>
    </source>
</evidence>
<proteinExistence type="predicted"/>
<keyword evidence="1" id="KW-0472">Membrane</keyword>
<dbReference type="InterPro" id="IPR025241">
    <property type="entry name" value="DUF4190"/>
</dbReference>
<evidence type="ECO:0000313" key="3">
    <source>
        <dbReference type="EMBL" id="MBG6136244.1"/>
    </source>
</evidence>
<dbReference type="RefSeq" id="WP_197003245.1">
    <property type="nucleotide sequence ID" value="NZ_BONS01000039.1"/>
</dbReference>
<dbReference type="Proteomes" id="UP000622552">
    <property type="component" value="Unassembled WGS sequence"/>
</dbReference>